<sequence>MKMKQGLLHGVPAHARQHSSDLTLFTLINPEIPEPNFSTITVTLNSVDESPLTGRVRRQIRSERRESNSCREDGPFHGPKFPLYGV</sequence>
<dbReference type="EMBL" id="JAVIJP010000017">
    <property type="protein sequence ID" value="KAL3640703.1"/>
    <property type="molecule type" value="Genomic_DNA"/>
</dbReference>
<evidence type="ECO:0000256" key="1">
    <source>
        <dbReference type="SAM" id="MobiDB-lite"/>
    </source>
</evidence>
<evidence type="ECO:0000313" key="3">
    <source>
        <dbReference type="Proteomes" id="UP001632038"/>
    </source>
</evidence>
<name>A0ABD3DEQ7_9LAMI</name>
<feature type="region of interest" description="Disordered" evidence="1">
    <location>
        <begin position="61"/>
        <end position="86"/>
    </location>
</feature>
<proteinExistence type="predicted"/>
<gene>
    <name evidence="2" type="ORF">CASFOL_015671</name>
</gene>
<protein>
    <submittedName>
        <fullName evidence="2">Uncharacterized protein</fullName>
    </submittedName>
</protein>
<keyword evidence="3" id="KW-1185">Reference proteome</keyword>
<dbReference type="AlphaFoldDB" id="A0ABD3DEQ7"/>
<dbReference type="Proteomes" id="UP001632038">
    <property type="component" value="Unassembled WGS sequence"/>
</dbReference>
<evidence type="ECO:0000313" key="2">
    <source>
        <dbReference type="EMBL" id="KAL3640703.1"/>
    </source>
</evidence>
<comment type="caution">
    <text evidence="2">The sequence shown here is derived from an EMBL/GenBank/DDBJ whole genome shotgun (WGS) entry which is preliminary data.</text>
</comment>
<organism evidence="2 3">
    <name type="scientific">Castilleja foliolosa</name>
    <dbReference type="NCBI Taxonomy" id="1961234"/>
    <lineage>
        <taxon>Eukaryota</taxon>
        <taxon>Viridiplantae</taxon>
        <taxon>Streptophyta</taxon>
        <taxon>Embryophyta</taxon>
        <taxon>Tracheophyta</taxon>
        <taxon>Spermatophyta</taxon>
        <taxon>Magnoliopsida</taxon>
        <taxon>eudicotyledons</taxon>
        <taxon>Gunneridae</taxon>
        <taxon>Pentapetalae</taxon>
        <taxon>asterids</taxon>
        <taxon>lamiids</taxon>
        <taxon>Lamiales</taxon>
        <taxon>Orobanchaceae</taxon>
        <taxon>Pedicularideae</taxon>
        <taxon>Castillejinae</taxon>
        <taxon>Castilleja</taxon>
    </lineage>
</organism>
<accession>A0ABD3DEQ7</accession>
<feature type="compositionally biased region" description="Basic and acidic residues" evidence="1">
    <location>
        <begin position="61"/>
        <end position="75"/>
    </location>
</feature>
<reference evidence="3" key="1">
    <citation type="journal article" date="2024" name="IScience">
        <title>Strigolactones Initiate the Formation of Haustorium-like Structures in Castilleja.</title>
        <authorList>
            <person name="Buerger M."/>
            <person name="Peterson D."/>
            <person name="Chory J."/>
        </authorList>
    </citation>
    <scope>NUCLEOTIDE SEQUENCE [LARGE SCALE GENOMIC DNA]</scope>
</reference>